<keyword evidence="4" id="KW-1185">Reference proteome</keyword>
<proteinExistence type="predicted"/>
<dbReference type="AlphaFoldDB" id="F5RCA5"/>
<dbReference type="Gene3D" id="2.60.120.10">
    <property type="entry name" value="Jelly Rolls"/>
    <property type="match status" value="1"/>
</dbReference>
<reference evidence="3 4" key="1">
    <citation type="journal article" date="2011" name="J. Bacteriol.">
        <title>Genome sequence of Methyloversatilis universalis FAM5T, a methylotrophic representative of the order Rhodocyclales.</title>
        <authorList>
            <person name="Kittichotirat W."/>
            <person name="Good N.M."/>
            <person name="Hall R."/>
            <person name="Bringel F."/>
            <person name="Lajus A."/>
            <person name="Medigue C."/>
            <person name="Smalley N.E."/>
            <person name="Beck D."/>
            <person name="Bumgarner R."/>
            <person name="Vuilleumier S."/>
            <person name="Kalyuzhnaya M.G."/>
        </authorList>
    </citation>
    <scope>NUCLEOTIDE SEQUENCE [LARGE SCALE GENOMIC DNA]</scope>
    <source>
        <strain evidence="4">ATCC BAA-1314 / JCM 13912 / FAM5</strain>
    </source>
</reference>
<dbReference type="Pfam" id="PF07883">
    <property type="entry name" value="Cupin_2"/>
    <property type="match status" value="1"/>
</dbReference>
<name>F5RCA5_METUF</name>
<dbReference type="InterPro" id="IPR013096">
    <property type="entry name" value="Cupin_2"/>
</dbReference>
<evidence type="ECO:0000259" key="2">
    <source>
        <dbReference type="Pfam" id="PF07883"/>
    </source>
</evidence>
<dbReference type="RefSeq" id="WP_008061098.1">
    <property type="nucleotide sequence ID" value="NZ_AFHG01000048.1"/>
</dbReference>
<accession>F5RCA5</accession>
<evidence type="ECO:0000313" key="3">
    <source>
        <dbReference type="EMBL" id="EGK71685.1"/>
    </source>
</evidence>
<protein>
    <recommendedName>
        <fullName evidence="2">Cupin type-2 domain-containing protein</fullName>
    </recommendedName>
</protein>
<feature type="compositionally biased region" description="Low complexity" evidence="1">
    <location>
        <begin position="14"/>
        <end position="24"/>
    </location>
</feature>
<evidence type="ECO:0000256" key="1">
    <source>
        <dbReference type="SAM" id="MobiDB-lite"/>
    </source>
</evidence>
<organism evidence="3 4">
    <name type="scientific">Methyloversatilis universalis (strain ATCC BAA-1314 / DSM 25237 / JCM 13912 / CCUG 52030 / FAM5)</name>
    <dbReference type="NCBI Taxonomy" id="1000565"/>
    <lineage>
        <taxon>Bacteria</taxon>
        <taxon>Pseudomonadati</taxon>
        <taxon>Pseudomonadota</taxon>
        <taxon>Betaproteobacteria</taxon>
        <taxon>Nitrosomonadales</taxon>
        <taxon>Sterolibacteriaceae</taxon>
        <taxon>Methyloversatilis</taxon>
    </lineage>
</organism>
<dbReference type="Proteomes" id="UP000005019">
    <property type="component" value="Unassembled WGS sequence"/>
</dbReference>
<gene>
    <name evidence="3" type="ORF">METUNv1_01908</name>
</gene>
<feature type="region of interest" description="Disordered" evidence="1">
    <location>
        <begin position="1"/>
        <end position="24"/>
    </location>
</feature>
<evidence type="ECO:0000313" key="4">
    <source>
        <dbReference type="Proteomes" id="UP000005019"/>
    </source>
</evidence>
<dbReference type="SUPFAM" id="SSF51182">
    <property type="entry name" value="RmlC-like cupins"/>
    <property type="match status" value="1"/>
</dbReference>
<feature type="domain" description="Cupin type-2" evidence="2">
    <location>
        <begin position="59"/>
        <end position="110"/>
    </location>
</feature>
<dbReference type="InterPro" id="IPR011051">
    <property type="entry name" value="RmlC_Cupin_sf"/>
</dbReference>
<dbReference type="eggNOG" id="COG4766">
    <property type="taxonomic scope" value="Bacteria"/>
</dbReference>
<sequence length="136" mass="15068">MTHAEDTRDPARPGPTLYPRTPLRPTPDVMARWITHPAPEGWTEPVLMEWALTGEYWLDEHAHTEYAYVLEGCLHVEVDGVTVVAQAGDTVCVPAGSVGRYYAPEHARMLGVYGPNTDGRPVRLLGFGKLEEEGSR</sequence>
<dbReference type="STRING" id="1000565.METUNv1_01908"/>
<comment type="caution">
    <text evidence="3">The sequence shown here is derived from an EMBL/GenBank/DDBJ whole genome shotgun (WGS) entry which is preliminary data.</text>
</comment>
<dbReference type="InterPro" id="IPR014710">
    <property type="entry name" value="RmlC-like_jellyroll"/>
</dbReference>
<feature type="compositionally biased region" description="Basic and acidic residues" evidence="1">
    <location>
        <begin position="1"/>
        <end position="11"/>
    </location>
</feature>
<dbReference type="EMBL" id="AFHG01000048">
    <property type="protein sequence ID" value="EGK71685.1"/>
    <property type="molecule type" value="Genomic_DNA"/>
</dbReference>